<feature type="transmembrane region" description="Helical" evidence="9">
    <location>
        <begin position="193"/>
        <end position="214"/>
    </location>
</feature>
<evidence type="ECO:0000256" key="9">
    <source>
        <dbReference type="SAM" id="Phobius"/>
    </source>
</evidence>
<keyword evidence="4" id="KW-1003">Cell membrane</keyword>
<feature type="transmembrane region" description="Helical" evidence="9">
    <location>
        <begin position="139"/>
        <end position="165"/>
    </location>
</feature>
<evidence type="ECO:0000256" key="8">
    <source>
        <dbReference type="ARBA" id="ARBA00038435"/>
    </source>
</evidence>
<evidence type="ECO:0000256" key="3">
    <source>
        <dbReference type="ARBA" id="ARBA00022449"/>
    </source>
</evidence>
<feature type="transmembrane region" description="Helical" evidence="9">
    <location>
        <begin position="77"/>
        <end position="101"/>
    </location>
</feature>
<dbReference type="GO" id="GO:0015297">
    <property type="term" value="F:antiporter activity"/>
    <property type="evidence" value="ECO:0007669"/>
    <property type="project" value="UniProtKB-KW"/>
</dbReference>
<dbReference type="InterPro" id="IPR018461">
    <property type="entry name" value="Na/H_Antiport_NhaC-like_C"/>
</dbReference>
<dbReference type="GO" id="GO:0005886">
    <property type="term" value="C:plasma membrane"/>
    <property type="evidence" value="ECO:0007669"/>
    <property type="project" value="UniProtKB-SubCell"/>
</dbReference>
<evidence type="ECO:0000313" key="12">
    <source>
        <dbReference type="Proteomes" id="UP000031189"/>
    </source>
</evidence>
<name>A0A0B3VPX4_9FIRM</name>
<protein>
    <submittedName>
        <fullName evidence="11">Sodium:proton antiporter</fullName>
    </submittedName>
</protein>
<feature type="transmembrane region" description="Helical" evidence="9">
    <location>
        <begin position="313"/>
        <end position="333"/>
    </location>
</feature>
<keyword evidence="6 9" id="KW-1133">Transmembrane helix</keyword>
<keyword evidence="3" id="KW-0050">Antiport</keyword>
<keyword evidence="7 9" id="KW-0472">Membrane</keyword>
<comment type="caution">
    <text evidence="11">The sequence shown here is derived from an EMBL/GenBank/DDBJ whole genome shotgun (WGS) entry which is preliminary data.</text>
</comment>
<dbReference type="InterPro" id="IPR004770">
    <property type="entry name" value="Na/H_antiport_NhaC"/>
</dbReference>
<evidence type="ECO:0000256" key="1">
    <source>
        <dbReference type="ARBA" id="ARBA00004651"/>
    </source>
</evidence>
<evidence type="ECO:0000256" key="2">
    <source>
        <dbReference type="ARBA" id="ARBA00022448"/>
    </source>
</evidence>
<keyword evidence="12" id="KW-1185">Reference proteome</keyword>
<dbReference type="PANTHER" id="PTHR33451">
    <property type="entry name" value="MALATE-2H(+)/NA(+)-LACTATE ANTIPORTER"/>
    <property type="match status" value="1"/>
</dbReference>
<accession>A0A0B3VPX4</accession>
<dbReference type="Pfam" id="PF03553">
    <property type="entry name" value="Na_H_antiporter"/>
    <property type="match status" value="1"/>
</dbReference>
<feature type="domain" description="Na+/H+ antiporter NhaC-like C-terminal" evidence="10">
    <location>
        <begin position="162"/>
        <end position="454"/>
    </location>
</feature>
<reference evidence="11 12" key="1">
    <citation type="submission" date="2014-12" db="EMBL/GenBank/DDBJ databases">
        <title>Draft genome sequence of Terrisporobacter sp. 08-306576, isolated from the blood culture of a bacteremia patient.</title>
        <authorList>
            <person name="Lund L.C."/>
            <person name="Sydenham T.V."/>
            <person name="Hogh S.V."/>
            <person name="Skov M.N."/>
            <person name="Kemp M."/>
            <person name="Justesen U.S."/>
        </authorList>
    </citation>
    <scope>NUCLEOTIDE SEQUENCE [LARGE SCALE GENOMIC DNA]</scope>
    <source>
        <strain evidence="11 12">08-306576</strain>
    </source>
</reference>
<feature type="transmembrane region" description="Helical" evidence="9">
    <location>
        <begin position="235"/>
        <end position="255"/>
    </location>
</feature>
<gene>
    <name evidence="11" type="ORF">QX51_00445</name>
</gene>
<dbReference type="NCBIfam" id="TIGR00931">
    <property type="entry name" value="antiport_nhaC"/>
    <property type="match status" value="1"/>
</dbReference>
<sequence>MKQKISRKASLLEAMIPIICLALFLGIGIFMFEASPHVPLIGAAAIAGAIGVYRLGFKWTELEISMFDSIKMAMQAILIIMIIGILIGTWVISGVVPSMIYWGLKVISPNIFLVASVIVCAIVSLATGSSWSTMGTVGVALLGIGQSLGIPVGIVAGSIISGAYFGDKLSALSETTNLAPAMAGTDLFTHIKYMSYSIVPSLVIVLIIFGIMGTKYSGQELDISQIQLISNTLESSFNTLSPFLLIGPVIVIVLVMLKVPAIPGLICGALVGVIIAIFFQGQDIGAILEAATNGYVSTTGIESVDMLLSKGGLMNMMSTVSLTICALGLGGILEKTGMLEVIASSILRAAKGVFGTVFCTMLTCTFTNIIAGEQYLSIVIPGRMYSEEYKKRGIHPKMLSRALEDSGTLTSPLIPWNTCGAYIAGTLGISAFIYAPYALLNLINPIVSLVMIALKFKIARIDYDENLKLCKKAN</sequence>
<feature type="transmembrane region" description="Helical" evidence="9">
    <location>
        <begin position="107"/>
        <end position="127"/>
    </location>
</feature>
<feature type="transmembrane region" description="Helical" evidence="9">
    <location>
        <begin position="431"/>
        <end position="454"/>
    </location>
</feature>
<comment type="subcellular location">
    <subcellularLocation>
        <location evidence="1">Cell membrane</location>
        <topology evidence="1">Multi-pass membrane protein</topology>
    </subcellularLocation>
</comment>
<proteinExistence type="inferred from homology"/>
<dbReference type="PANTHER" id="PTHR33451:SF3">
    <property type="entry name" value="MALATE-2H(+)_NA(+)-LACTATE ANTIPORTER"/>
    <property type="match status" value="1"/>
</dbReference>
<evidence type="ECO:0000256" key="6">
    <source>
        <dbReference type="ARBA" id="ARBA00022989"/>
    </source>
</evidence>
<dbReference type="RefSeq" id="WP_039677929.1">
    <property type="nucleotide sequence ID" value="NZ_JWHR01000004.1"/>
</dbReference>
<evidence type="ECO:0000256" key="5">
    <source>
        <dbReference type="ARBA" id="ARBA00022692"/>
    </source>
</evidence>
<feature type="transmembrane region" description="Helical" evidence="9">
    <location>
        <begin position="38"/>
        <end position="56"/>
    </location>
</feature>
<keyword evidence="5 9" id="KW-0812">Transmembrane</keyword>
<evidence type="ECO:0000256" key="4">
    <source>
        <dbReference type="ARBA" id="ARBA00022475"/>
    </source>
</evidence>
<keyword evidence="2" id="KW-0813">Transport</keyword>
<evidence type="ECO:0000313" key="11">
    <source>
        <dbReference type="EMBL" id="KHS58846.1"/>
    </source>
</evidence>
<dbReference type="InterPro" id="IPR052180">
    <property type="entry name" value="NhaC_Na-H+_Antiporter"/>
</dbReference>
<comment type="similarity">
    <text evidence="8">Belongs to the NhaC Na(+)/H(+) (TC 2.A.35) antiporter family.</text>
</comment>
<evidence type="ECO:0000259" key="10">
    <source>
        <dbReference type="Pfam" id="PF03553"/>
    </source>
</evidence>
<dbReference type="OrthoDB" id="9762978at2"/>
<dbReference type="EMBL" id="JWHR01000004">
    <property type="protein sequence ID" value="KHS58846.1"/>
    <property type="molecule type" value="Genomic_DNA"/>
</dbReference>
<feature type="transmembrane region" description="Helical" evidence="9">
    <location>
        <begin position="12"/>
        <end position="32"/>
    </location>
</feature>
<organism evidence="11 12">
    <name type="scientific">Terrisporobacter othiniensis</name>
    <dbReference type="NCBI Taxonomy" id="1577792"/>
    <lineage>
        <taxon>Bacteria</taxon>
        <taxon>Bacillati</taxon>
        <taxon>Bacillota</taxon>
        <taxon>Clostridia</taxon>
        <taxon>Peptostreptococcales</taxon>
        <taxon>Peptostreptococcaceae</taxon>
        <taxon>Terrisporobacter</taxon>
    </lineage>
</organism>
<dbReference type="AlphaFoldDB" id="A0A0B3VPX4"/>
<feature type="transmembrane region" description="Helical" evidence="9">
    <location>
        <begin position="261"/>
        <end position="279"/>
    </location>
</feature>
<dbReference type="Proteomes" id="UP000031189">
    <property type="component" value="Unassembled WGS sequence"/>
</dbReference>
<evidence type="ECO:0000256" key="7">
    <source>
        <dbReference type="ARBA" id="ARBA00023136"/>
    </source>
</evidence>